<evidence type="ECO:0000313" key="11">
    <source>
        <dbReference type="EMBL" id="MDZ5460967.1"/>
    </source>
</evidence>
<keyword evidence="8" id="KW-0175">Coiled coil</keyword>
<accession>A0ABU5IQ16</accession>
<evidence type="ECO:0000256" key="5">
    <source>
        <dbReference type="ARBA" id="ARBA00022692"/>
    </source>
</evidence>
<dbReference type="InterPro" id="IPR050739">
    <property type="entry name" value="MFP"/>
</dbReference>
<dbReference type="Gene3D" id="2.40.50.100">
    <property type="match status" value="1"/>
</dbReference>
<feature type="transmembrane region" description="Helical" evidence="9">
    <location>
        <begin position="156"/>
        <end position="174"/>
    </location>
</feature>
<gene>
    <name evidence="11" type="ORF">SM757_30770</name>
</gene>
<dbReference type="Pfam" id="PF02163">
    <property type="entry name" value="Peptidase_M50"/>
    <property type="match status" value="1"/>
</dbReference>
<comment type="cofactor">
    <cofactor evidence="1">
        <name>Zn(2+)</name>
        <dbReference type="ChEBI" id="CHEBI:29105"/>
    </cofactor>
</comment>
<dbReference type="RefSeq" id="WP_322468269.1">
    <property type="nucleotide sequence ID" value="NZ_JAXOJX010000090.1"/>
</dbReference>
<reference evidence="11 12" key="1">
    <citation type="submission" date="2023-11" db="EMBL/GenBank/DDBJ databases">
        <title>Draft genome of Azohydromonas lata strain H1 (DSM1123), a polyhydroxyalkanoate producer.</title>
        <authorList>
            <person name="Traversa D."/>
            <person name="D'Addabbo P."/>
            <person name="Pazzani C."/>
            <person name="Manzari C."/>
            <person name="Chiara M."/>
            <person name="Scrascia M."/>
        </authorList>
    </citation>
    <scope>NUCLEOTIDE SEQUENCE [LARGE SCALE GENOMIC DNA]</scope>
    <source>
        <strain evidence="11 12">H1</strain>
    </source>
</reference>
<evidence type="ECO:0000256" key="9">
    <source>
        <dbReference type="SAM" id="Phobius"/>
    </source>
</evidence>
<comment type="subcellular location">
    <subcellularLocation>
        <location evidence="2">Membrane</location>
        <topology evidence="2">Multi-pass membrane protein</topology>
    </subcellularLocation>
    <subcellularLocation>
        <location evidence="3">Membrane</location>
        <topology evidence="3">Single-pass membrane protein</topology>
    </subcellularLocation>
</comment>
<keyword evidence="7 9" id="KW-0472">Membrane</keyword>
<evidence type="ECO:0000256" key="6">
    <source>
        <dbReference type="ARBA" id="ARBA00022989"/>
    </source>
</evidence>
<organism evidence="11 12">
    <name type="scientific">Azohydromonas lata</name>
    <dbReference type="NCBI Taxonomy" id="45677"/>
    <lineage>
        <taxon>Bacteria</taxon>
        <taxon>Pseudomonadati</taxon>
        <taxon>Pseudomonadota</taxon>
        <taxon>Betaproteobacteria</taxon>
        <taxon>Burkholderiales</taxon>
        <taxon>Sphaerotilaceae</taxon>
        <taxon>Azohydromonas</taxon>
    </lineage>
</organism>
<proteinExistence type="inferred from homology"/>
<feature type="domain" description="Peptidase M50" evidence="10">
    <location>
        <begin position="198"/>
        <end position="473"/>
    </location>
</feature>
<comment type="caution">
    <text evidence="11">The sequence shown here is derived from an EMBL/GenBank/DDBJ whole genome shotgun (WGS) entry which is preliminary data.</text>
</comment>
<protein>
    <submittedName>
        <fullName evidence="11">HlyD family efflux transporter periplasmic adaptor subunit</fullName>
    </submittedName>
</protein>
<evidence type="ECO:0000256" key="2">
    <source>
        <dbReference type="ARBA" id="ARBA00004141"/>
    </source>
</evidence>
<feature type="transmembrane region" description="Helical" evidence="9">
    <location>
        <begin position="186"/>
        <end position="205"/>
    </location>
</feature>
<evidence type="ECO:0000259" key="10">
    <source>
        <dbReference type="Pfam" id="PF02163"/>
    </source>
</evidence>
<feature type="transmembrane region" description="Helical" evidence="9">
    <location>
        <begin position="426"/>
        <end position="444"/>
    </location>
</feature>
<feature type="transmembrane region" description="Helical" evidence="9">
    <location>
        <begin position="386"/>
        <end position="405"/>
    </location>
</feature>
<evidence type="ECO:0000313" key="12">
    <source>
        <dbReference type="Proteomes" id="UP001293718"/>
    </source>
</evidence>
<evidence type="ECO:0000256" key="8">
    <source>
        <dbReference type="SAM" id="Coils"/>
    </source>
</evidence>
<evidence type="ECO:0000256" key="7">
    <source>
        <dbReference type="ARBA" id="ARBA00023136"/>
    </source>
</evidence>
<comment type="similarity">
    <text evidence="4">Belongs to the peptidase M50B family.</text>
</comment>
<evidence type="ECO:0000256" key="4">
    <source>
        <dbReference type="ARBA" id="ARBA00007931"/>
    </source>
</evidence>
<sequence length="710" mass="77924">MGAALQLPAGMALAPPPWPALRQELQLHHAPALADGSPSWTLHDPVRHRFTRIDWITYEVLRRWWVADAALIAEEVNAHTTLAISAEHVQQVLEFARRNELTEPTAALPAPPRVSGLRAAATWLLHHYLFFRIPLFSPDALLQRLLPWARPLGSRSFGRATLAALLLGLLAVVWDWSAFTTQAVDMLSWRGLALYGVTLVAVKIAHEFGHAFTARHHGCRVPTMGVAFMVLWPVAYTDTSEVWRLSDARARLSVALAGVRTELTIAAWATLAWALMPDGPLRAVAFTLGTLTWVSTVAVNLSPFMRFDGYFVLCDLLDQPNLHERSFALARWWLRRVLLGWETPAPEEMAPGLRRALMAFAFVTWAYRLTLYLGIAWLVYHFAIKAVGIVLFAVELGFFIMLPVIRELKLWHAGRQGWRGSRRLRLTLGVAAAVAAAGFVPMAGHESAGAVLQPAQHLAVRLPTAAVLEKMHVQPGQQVKAGTLLLEASASAMEQRLQAAQVRIRQLQAQVAAASVDTQQQAQWGSLQKQLATARQEAVAAQEDMARLRPRAPFDGMVMAVDEAARAGGVVSPQQTLLQLAEPNRWRVVAYAGESTARALQPGDGARFVADAAPMRGLSARVVSVAPHASTVLAEPMLAQAHGGALEATSQGREWLLAQPMYRVELELLADASLSPRQWRGHAVLAQPARSAWERVWTAAAAVMVRELGF</sequence>
<keyword evidence="6 9" id="KW-1133">Transmembrane helix</keyword>
<feature type="transmembrane region" description="Helical" evidence="9">
    <location>
        <begin position="281"/>
        <end position="301"/>
    </location>
</feature>
<feature type="transmembrane region" description="Helical" evidence="9">
    <location>
        <begin position="254"/>
        <end position="275"/>
    </location>
</feature>
<dbReference type="Proteomes" id="UP001293718">
    <property type="component" value="Unassembled WGS sequence"/>
</dbReference>
<dbReference type="Gene3D" id="2.40.30.170">
    <property type="match status" value="1"/>
</dbReference>
<dbReference type="EMBL" id="JAXOJX010000090">
    <property type="protein sequence ID" value="MDZ5460967.1"/>
    <property type="molecule type" value="Genomic_DNA"/>
</dbReference>
<dbReference type="PANTHER" id="PTHR30386:SF26">
    <property type="entry name" value="TRANSPORT PROTEIN COMB"/>
    <property type="match status" value="1"/>
</dbReference>
<dbReference type="PANTHER" id="PTHR30386">
    <property type="entry name" value="MEMBRANE FUSION SUBUNIT OF EMRAB-TOLC MULTIDRUG EFFLUX PUMP"/>
    <property type="match status" value="1"/>
</dbReference>
<name>A0ABU5IQ16_9BURK</name>
<dbReference type="InterPro" id="IPR008915">
    <property type="entry name" value="Peptidase_M50"/>
</dbReference>
<keyword evidence="5 9" id="KW-0812">Transmembrane</keyword>
<feature type="transmembrane region" description="Helical" evidence="9">
    <location>
        <begin position="357"/>
        <end position="380"/>
    </location>
</feature>
<feature type="coiled-coil region" evidence="8">
    <location>
        <begin position="490"/>
        <end position="517"/>
    </location>
</feature>
<keyword evidence="12" id="KW-1185">Reference proteome</keyword>
<evidence type="ECO:0000256" key="3">
    <source>
        <dbReference type="ARBA" id="ARBA00004167"/>
    </source>
</evidence>
<evidence type="ECO:0000256" key="1">
    <source>
        <dbReference type="ARBA" id="ARBA00001947"/>
    </source>
</evidence>